<feature type="domain" description="CsbD-like" evidence="2">
    <location>
        <begin position="4"/>
        <end position="55"/>
    </location>
</feature>
<dbReference type="STRING" id="60547.GCA_000751215_06665"/>
<dbReference type="AlphaFoldDB" id="A0A069PIN5"/>
<dbReference type="InterPro" id="IPR036629">
    <property type="entry name" value="YjbJ_sf"/>
</dbReference>
<dbReference type="EMBL" id="JFHC01000044">
    <property type="protein sequence ID" value="KDR40212.1"/>
    <property type="molecule type" value="Genomic_DNA"/>
</dbReference>
<name>A0A069PIN5_9BURK</name>
<proteinExistence type="inferred from homology"/>
<comment type="similarity">
    <text evidence="1">Belongs to the UPF0337 (CsbD) family.</text>
</comment>
<reference evidence="3 4" key="1">
    <citation type="submission" date="2014-03" db="EMBL/GenBank/DDBJ databases">
        <title>Draft Genome Sequences of Four Burkholderia Strains.</title>
        <authorList>
            <person name="Liu X.Y."/>
            <person name="Li C.X."/>
            <person name="Xu J.H."/>
        </authorList>
    </citation>
    <scope>NUCLEOTIDE SEQUENCE [LARGE SCALE GENOMIC DNA]</scope>
    <source>
        <strain evidence="3 4">DSM 50014</strain>
    </source>
</reference>
<accession>A0A069PIN5</accession>
<organism evidence="3 4">
    <name type="scientific">Caballeronia glathei</name>
    <dbReference type="NCBI Taxonomy" id="60547"/>
    <lineage>
        <taxon>Bacteria</taxon>
        <taxon>Pseudomonadati</taxon>
        <taxon>Pseudomonadota</taxon>
        <taxon>Betaproteobacteria</taxon>
        <taxon>Burkholderiales</taxon>
        <taxon>Burkholderiaceae</taxon>
        <taxon>Caballeronia</taxon>
    </lineage>
</organism>
<dbReference type="SUPFAM" id="SSF69047">
    <property type="entry name" value="Hypothetical protein YjbJ"/>
    <property type="match status" value="1"/>
</dbReference>
<dbReference type="Proteomes" id="UP000027466">
    <property type="component" value="Unassembled WGS sequence"/>
</dbReference>
<dbReference type="InterPro" id="IPR008462">
    <property type="entry name" value="CsbD"/>
</dbReference>
<evidence type="ECO:0000256" key="1">
    <source>
        <dbReference type="ARBA" id="ARBA00009129"/>
    </source>
</evidence>
<evidence type="ECO:0000313" key="3">
    <source>
        <dbReference type="EMBL" id="KDR40212.1"/>
    </source>
</evidence>
<dbReference type="Pfam" id="PF05532">
    <property type="entry name" value="CsbD"/>
    <property type="match status" value="1"/>
</dbReference>
<evidence type="ECO:0000313" key="4">
    <source>
        <dbReference type="Proteomes" id="UP000027466"/>
    </source>
</evidence>
<gene>
    <name evidence="3" type="ORF">BG61_26940</name>
</gene>
<dbReference type="Gene3D" id="1.10.1470.10">
    <property type="entry name" value="YjbJ"/>
    <property type="match status" value="1"/>
</dbReference>
<comment type="caution">
    <text evidence="3">The sequence shown here is derived from an EMBL/GenBank/DDBJ whole genome shotgun (WGS) entry which is preliminary data.</text>
</comment>
<evidence type="ECO:0000259" key="2">
    <source>
        <dbReference type="Pfam" id="PF05532"/>
    </source>
</evidence>
<dbReference type="RefSeq" id="WP_035940058.1">
    <property type="nucleotide sequence ID" value="NZ_CADFFX010000018.1"/>
</dbReference>
<sequence length="60" mass="6438">MDRNRIEGAAKQVKGTIRQAVGKVTGSRTAQLRGTVERMSGKVQSKAGIAADTVRARLKK</sequence>
<keyword evidence="4" id="KW-1185">Reference proteome</keyword>
<protein>
    <recommendedName>
        <fullName evidence="2">CsbD-like domain-containing protein</fullName>
    </recommendedName>
</protein>